<keyword evidence="2" id="KW-0732">Signal</keyword>
<sequence>MAEARRVRCSLHAWALARLLVLASPRLASSGFAYSAASMLPLAHARLFACSLVRLPPHRDCAVDHCCAYRSVYPSAHLPRSPAASLHSHFPISPWSMFSRRSSRRPPSLSRPSSPSPTLSLGQRPGLGQPPTTATRSPLSLPPRSRKPAHNCNSVSTARYHGPQDR</sequence>
<feature type="region of interest" description="Disordered" evidence="1">
    <location>
        <begin position="97"/>
        <end position="166"/>
    </location>
</feature>
<protein>
    <recommendedName>
        <fullName evidence="5">Secreted protein</fullName>
    </recommendedName>
</protein>
<name>A0AA40BB79_9PEZI</name>
<evidence type="ECO:0000256" key="2">
    <source>
        <dbReference type="SAM" id="SignalP"/>
    </source>
</evidence>
<keyword evidence="4" id="KW-1185">Reference proteome</keyword>
<evidence type="ECO:0008006" key="5">
    <source>
        <dbReference type="Google" id="ProtNLM"/>
    </source>
</evidence>
<accession>A0AA40BB79</accession>
<evidence type="ECO:0000313" key="3">
    <source>
        <dbReference type="EMBL" id="KAK0731070.1"/>
    </source>
</evidence>
<feature type="signal peptide" evidence="2">
    <location>
        <begin position="1"/>
        <end position="30"/>
    </location>
</feature>
<reference evidence="3" key="1">
    <citation type="submission" date="2023-06" db="EMBL/GenBank/DDBJ databases">
        <title>Genome-scale phylogeny and comparative genomics of the fungal order Sordariales.</title>
        <authorList>
            <consortium name="Lawrence Berkeley National Laboratory"/>
            <person name="Hensen N."/>
            <person name="Bonometti L."/>
            <person name="Westerberg I."/>
            <person name="Brannstrom I.O."/>
            <person name="Guillou S."/>
            <person name="Cros-Aarteil S."/>
            <person name="Calhoun S."/>
            <person name="Haridas S."/>
            <person name="Kuo A."/>
            <person name="Mondo S."/>
            <person name="Pangilinan J."/>
            <person name="Riley R."/>
            <person name="Labutti K."/>
            <person name="Andreopoulos B."/>
            <person name="Lipzen A."/>
            <person name="Chen C."/>
            <person name="Yanf M."/>
            <person name="Daum C."/>
            <person name="Ng V."/>
            <person name="Clum A."/>
            <person name="Steindorff A."/>
            <person name="Ohm R."/>
            <person name="Martin F."/>
            <person name="Silar P."/>
            <person name="Natvig D."/>
            <person name="Lalanne C."/>
            <person name="Gautier V."/>
            <person name="Ament-Velasquez S.L."/>
            <person name="Kruys A."/>
            <person name="Hutchinson M.I."/>
            <person name="Powell A.J."/>
            <person name="Barry K."/>
            <person name="Miller A.N."/>
            <person name="Grigoriev I.V."/>
            <person name="Debuchy R."/>
            <person name="Gladieux P."/>
            <person name="Thoren M.H."/>
            <person name="Johannesson H."/>
        </authorList>
    </citation>
    <scope>NUCLEOTIDE SEQUENCE</scope>
    <source>
        <strain evidence="3">SMH4607-1</strain>
    </source>
</reference>
<dbReference type="EMBL" id="JAUKUA010000001">
    <property type="protein sequence ID" value="KAK0731070.1"/>
    <property type="molecule type" value="Genomic_DNA"/>
</dbReference>
<evidence type="ECO:0000256" key="1">
    <source>
        <dbReference type="SAM" id="MobiDB-lite"/>
    </source>
</evidence>
<organism evidence="3 4">
    <name type="scientific">Lasiosphaeris hirsuta</name>
    <dbReference type="NCBI Taxonomy" id="260670"/>
    <lineage>
        <taxon>Eukaryota</taxon>
        <taxon>Fungi</taxon>
        <taxon>Dikarya</taxon>
        <taxon>Ascomycota</taxon>
        <taxon>Pezizomycotina</taxon>
        <taxon>Sordariomycetes</taxon>
        <taxon>Sordariomycetidae</taxon>
        <taxon>Sordariales</taxon>
        <taxon>Lasiosphaeriaceae</taxon>
        <taxon>Lasiosphaeris</taxon>
    </lineage>
</organism>
<feature type="compositionally biased region" description="Low complexity" evidence="1">
    <location>
        <begin position="105"/>
        <end position="121"/>
    </location>
</feature>
<comment type="caution">
    <text evidence="3">The sequence shown here is derived from an EMBL/GenBank/DDBJ whole genome shotgun (WGS) entry which is preliminary data.</text>
</comment>
<dbReference type="Proteomes" id="UP001172102">
    <property type="component" value="Unassembled WGS sequence"/>
</dbReference>
<gene>
    <name evidence="3" type="ORF">B0H67DRAFT_58504</name>
</gene>
<feature type="chain" id="PRO_5041264297" description="Secreted protein" evidence="2">
    <location>
        <begin position="31"/>
        <end position="166"/>
    </location>
</feature>
<proteinExistence type="predicted"/>
<evidence type="ECO:0000313" key="4">
    <source>
        <dbReference type="Proteomes" id="UP001172102"/>
    </source>
</evidence>
<dbReference type="AlphaFoldDB" id="A0AA40BB79"/>